<sequence>MIAIAGAKGGCGKTTAALGITEAFARDGTPTLAVDADRQLPDLHVTAGLQPEPTIAAVENHDSPTDVAQTSVRAEDAMVLPAPRSSQSVDLQSTLETLRHAKPQLVVDCPSGAGPDVVEPMSVADEILVVTDGTNRSVSAAKTTIDIARRLDVPVVGVLLNRCETVPDEVEASLDVPVLGMVPDRSRPLQSSDVQRAYDELVGRIKTTDGNKGQVMGDQPVERLPTGVETIDSSLGGGLLPGTVVALTADPNGQSEFLLYELTTTRGTLYLTTERSESVVQHAIDSTIASAGKPTIRTLDPTNPLPEATRLVQQLPEGANLIIDSMRLLEQQEPQRYNEFLNTVTEVMQETDGLAILHCLDRPENTNNRGTTEYFADVVFDLDVSTGTDAVDHRLTIPKSRRERAPSESIALDVSTQEIVGD</sequence>
<comment type="caution">
    <text evidence="2">The sequence shown here is derived from an EMBL/GenBank/DDBJ whole genome shotgun (WGS) entry which is preliminary data.</text>
</comment>
<dbReference type="InterPro" id="IPR055549">
    <property type="entry name" value="DUF7125"/>
</dbReference>
<dbReference type="Gene3D" id="3.40.50.300">
    <property type="entry name" value="P-loop containing nucleotide triphosphate hydrolases"/>
    <property type="match status" value="2"/>
</dbReference>
<dbReference type="AlphaFoldDB" id="A0A8J7YH61"/>
<dbReference type="InterPro" id="IPR027417">
    <property type="entry name" value="P-loop_NTPase"/>
</dbReference>
<dbReference type="Proteomes" id="UP000783863">
    <property type="component" value="Unassembled WGS sequence"/>
</dbReference>
<dbReference type="Pfam" id="PF01656">
    <property type="entry name" value="CbiA"/>
    <property type="match status" value="1"/>
</dbReference>
<dbReference type="PANTHER" id="PTHR43384">
    <property type="entry name" value="SEPTUM SITE-DETERMINING PROTEIN MIND HOMOLOG, CHLOROPLASTIC-RELATED"/>
    <property type="match status" value="1"/>
</dbReference>
<reference evidence="2" key="1">
    <citation type="submission" date="2021-06" db="EMBL/GenBank/DDBJ databases">
        <title>Halomicroarcula sp. F24A a new haloarchaeum isolated from saline soil.</title>
        <authorList>
            <person name="Duran-Viseras A."/>
            <person name="Sanchez-Porro C."/>
            <person name="Ventosa A."/>
        </authorList>
    </citation>
    <scope>NUCLEOTIDE SEQUENCE</scope>
    <source>
        <strain evidence="2">F24A</strain>
    </source>
</reference>
<organism evidence="2 3">
    <name type="scientific">Haloarcula salinisoli</name>
    <dbReference type="NCBI Taxonomy" id="2487746"/>
    <lineage>
        <taxon>Archaea</taxon>
        <taxon>Methanobacteriati</taxon>
        <taxon>Methanobacteriota</taxon>
        <taxon>Stenosarchaea group</taxon>
        <taxon>Halobacteria</taxon>
        <taxon>Halobacteriales</taxon>
        <taxon>Haloarculaceae</taxon>
        <taxon>Haloarcula</taxon>
    </lineage>
</organism>
<dbReference type="InterPro" id="IPR002586">
    <property type="entry name" value="CobQ/CobB/MinD/ParA_Nub-bd_dom"/>
</dbReference>
<dbReference type="SUPFAM" id="SSF52540">
    <property type="entry name" value="P-loop containing nucleoside triphosphate hydrolases"/>
    <property type="match status" value="2"/>
</dbReference>
<dbReference type="GO" id="GO:0005524">
    <property type="term" value="F:ATP binding"/>
    <property type="evidence" value="ECO:0007669"/>
    <property type="project" value="TreeGrafter"/>
</dbReference>
<keyword evidence="3" id="KW-1185">Reference proteome</keyword>
<proteinExistence type="predicted"/>
<dbReference type="GO" id="GO:0051782">
    <property type="term" value="P:negative regulation of cell division"/>
    <property type="evidence" value="ECO:0007669"/>
    <property type="project" value="TreeGrafter"/>
</dbReference>
<accession>A0A8J7YH61</accession>
<dbReference type="GO" id="GO:0016887">
    <property type="term" value="F:ATP hydrolysis activity"/>
    <property type="evidence" value="ECO:0007669"/>
    <property type="project" value="TreeGrafter"/>
</dbReference>
<dbReference type="InterPro" id="IPR050625">
    <property type="entry name" value="ParA/MinD_ATPase"/>
</dbReference>
<evidence type="ECO:0000313" key="2">
    <source>
        <dbReference type="EMBL" id="MBX0303226.1"/>
    </source>
</evidence>
<name>A0A8J7YH61_9EURY</name>
<dbReference type="Pfam" id="PF23442">
    <property type="entry name" value="DUF7125"/>
    <property type="match status" value="1"/>
</dbReference>
<dbReference type="GO" id="GO:0009898">
    <property type="term" value="C:cytoplasmic side of plasma membrane"/>
    <property type="evidence" value="ECO:0007669"/>
    <property type="project" value="TreeGrafter"/>
</dbReference>
<dbReference type="PANTHER" id="PTHR43384:SF10">
    <property type="entry name" value="ATPASE INVOLVED IN CHROMOSOME PARTITIONING, PARA_MIND FAMILY"/>
    <property type="match status" value="1"/>
</dbReference>
<dbReference type="GO" id="GO:0005829">
    <property type="term" value="C:cytosol"/>
    <property type="evidence" value="ECO:0007669"/>
    <property type="project" value="TreeGrafter"/>
</dbReference>
<dbReference type="EMBL" id="RKLQ01000001">
    <property type="protein sequence ID" value="MBX0303226.1"/>
    <property type="molecule type" value="Genomic_DNA"/>
</dbReference>
<feature type="domain" description="CobQ/CobB/MinD/ParA nucleotide binding" evidence="1">
    <location>
        <begin position="2"/>
        <end position="186"/>
    </location>
</feature>
<evidence type="ECO:0000313" key="3">
    <source>
        <dbReference type="Proteomes" id="UP000783863"/>
    </source>
</evidence>
<protein>
    <submittedName>
        <fullName evidence="2">P-loop NTPase</fullName>
    </submittedName>
</protein>
<gene>
    <name evidence="2" type="ORF">EGD98_06015</name>
</gene>
<evidence type="ECO:0000259" key="1">
    <source>
        <dbReference type="Pfam" id="PF01656"/>
    </source>
</evidence>
<dbReference type="RefSeq" id="WP_220587442.1">
    <property type="nucleotide sequence ID" value="NZ_RKLQ01000001.1"/>
</dbReference>